<evidence type="ECO:0000313" key="2">
    <source>
        <dbReference type="EMBL" id="PLT28844.1"/>
    </source>
</evidence>
<evidence type="ECO:0000313" key="3">
    <source>
        <dbReference type="Proteomes" id="UP000234748"/>
    </source>
</evidence>
<dbReference type="InterPro" id="IPR038750">
    <property type="entry name" value="YczE/YyaS-like"/>
</dbReference>
<keyword evidence="3" id="KW-1185">Reference proteome</keyword>
<name>A0A2N5M3A2_9BACI</name>
<sequence>MVKKIPIYASGILIACLGVALIINSTVGAGPWDILFVTLTVKFGLTMGSWVMIWQAGFLIFNAIILKKRPEIESFITVLLWGVTVDFWMFIVVKGTDFTASPLVIKWCVFLIGVTLIGFGVGIYLSTNLPRMPYDGTMVAISQRYKLSLRVSRLILEGTAVILGFLLGGTMGIGTVVIVLAIGSIIQFFNKMANRIIDSKLMFRA</sequence>
<keyword evidence="1" id="KW-0472">Membrane</keyword>
<dbReference type="PROSITE" id="PS51257">
    <property type="entry name" value="PROKAR_LIPOPROTEIN"/>
    <property type="match status" value="1"/>
</dbReference>
<dbReference type="PANTHER" id="PTHR40078:SF1">
    <property type="entry name" value="INTEGRAL MEMBRANE PROTEIN"/>
    <property type="match status" value="1"/>
</dbReference>
<dbReference type="AlphaFoldDB" id="A0A2N5M3A2"/>
<dbReference type="PANTHER" id="PTHR40078">
    <property type="entry name" value="INTEGRAL MEMBRANE PROTEIN-RELATED"/>
    <property type="match status" value="1"/>
</dbReference>
<dbReference type="RefSeq" id="WP_101644192.1">
    <property type="nucleotide sequence ID" value="NZ_PGUY01000051.1"/>
</dbReference>
<evidence type="ECO:0000256" key="1">
    <source>
        <dbReference type="SAM" id="Phobius"/>
    </source>
</evidence>
<dbReference type="EMBL" id="PGUY01000051">
    <property type="protein sequence ID" value="PLT28844.1"/>
    <property type="molecule type" value="Genomic_DNA"/>
</dbReference>
<proteinExistence type="predicted"/>
<comment type="caution">
    <text evidence="2">The sequence shown here is derived from an EMBL/GenBank/DDBJ whole genome shotgun (WGS) entry which is preliminary data.</text>
</comment>
<feature type="transmembrane region" description="Helical" evidence="1">
    <location>
        <begin position="104"/>
        <end position="126"/>
    </location>
</feature>
<organism evidence="2 3">
    <name type="scientific">Peribacillus deserti</name>
    <dbReference type="NCBI Taxonomy" id="673318"/>
    <lineage>
        <taxon>Bacteria</taxon>
        <taxon>Bacillati</taxon>
        <taxon>Bacillota</taxon>
        <taxon>Bacilli</taxon>
        <taxon>Bacillales</taxon>
        <taxon>Bacillaceae</taxon>
        <taxon>Peribacillus</taxon>
    </lineage>
</organism>
<feature type="transmembrane region" description="Helical" evidence="1">
    <location>
        <begin position="47"/>
        <end position="65"/>
    </location>
</feature>
<gene>
    <name evidence="2" type="ORF">CUU66_16645</name>
</gene>
<keyword evidence="1" id="KW-0812">Transmembrane</keyword>
<dbReference type="OrthoDB" id="1902994at2"/>
<dbReference type="Pfam" id="PF19700">
    <property type="entry name" value="DUF6198"/>
    <property type="match status" value="1"/>
</dbReference>
<protein>
    <submittedName>
        <fullName evidence="2">BCR, YitT family protein</fullName>
    </submittedName>
</protein>
<accession>A0A2N5M3A2</accession>
<feature type="transmembrane region" description="Helical" evidence="1">
    <location>
        <begin position="72"/>
        <end position="92"/>
    </location>
</feature>
<keyword evidence="1" id="KW-1133">Transmembrane helix</keyword>
<feature type="transmembrane region" description="Helical" evidence="1">
    <location>
        <begin position="7"/>
        <end position="27"/>
    </location>
</feature>
<reference evidence="2 3" key="1">
    <citation type="submission" date="2017-11" db="EMBL/GenBank/DDBJ databases">
        <title>Comparitive Functional Genomics of Dry Heat Resistant strains isolated from the Viking Spacecraft.</title>
        <authorList>
            <person name="Seuylemezian A."/>
            <person name="Cooper K."/>
            <person name="Vaishampayan P."/>
        </authorList>
    </citation>
    <scope>NUCLEOTIDE SEQUENCE [LARGE SCALE GENOMIC DNA]</scope>
    <source>
        <strain evidence="2 3">V1-29</strain>
    </source>
</reference>
<dbReference type="Proteomes" id="UP000234748">
    <property type="component" value="Unassembled WGS sequence"/>
</dbReference>